<dbReference type="SUPFAM" id="SSF46689">
    <property type="entry name" value="Homeodomain-like"/>
    <property type="match status" value="1"/>
</dbReference>
<dbReference type="InterPro" id="IPR009057">
    <property type="entry name" value="Homeodomain-like_sf"/>
</dbReference>
<feature type="compositionally biased region" description="Basic and acidic residues" evidence="1">
    <location>
        <begin position="37"/>
        <end position="50"/>
    </location>
</feature>
<evidence type="ECO:0000256" key="1">
    <source>
        <dbReference type="SAM" id="MobiDB-lite"/>
    </source>
</evidence>
<dbReference type="RefSeq" id="XP_042998012.1">
    <property type="nucleotide sequence ID" value="XM_043142078.1"/>
</dbReference>
<keyword evidence="3" id="KW-1185">Reference proteome</keyword>
<accession>A0A8E5HSG6</accession>
<dbReference type="Proteomes" id="UP000027002">
    <property type="component" value="Chromosome 4"/>
</dbReference>
<reference evidence="2" key="1">
    <citation type="submission" date="2020-03" db="EMBL/GenBank/DDBJ databases">
        <title>A mixture of massive structural variations and highly conserved coding sequences in Ustilaginoidea virens genome.</title>
        <authorList>
            <person name="Zhang K."/>
            <person name="Zhao Z."/>
            <person name="Zhang Z."/>
            <person name="Li Y."/>
            <person name="Hsiang T."/>
            <person name="Sun W."/>
        </authorList>
    </citation>
    <scope>NUCLEOTIDE SEQUENCE</scope>
    <source>
        <strain evidence="2">UV-8b</strain>
    </source>
</reference>
<dbReference type="KEGG" id="uvi:66065358"/>
<protein>
    <recommendedName>
        <fullName evidence="4">Transposase Tc1-like domain-containing protein</fullName>
    </recommendedName>
</protein>
<dbReference type="GeneID" id="66065358"/>
<sequence length="138" mass="15511">MTDMPAKVIAAWFNVTERTVYRIYGRAIERGLDPKKPQDWDSLHFDDGQRSGRPSTMKSSDFQEMVVQKMTADHCGREMSSAGLAEALRLEGYNISARTILRTLKHLGYRKTKPARKSGLTKSITGVSDGSEAWTLDE</sequence>
<evidence type="ECO:0008006" key="4">
    <source>
        <dbReference type="Google" id="ProtNLM"/>
    </source>
</evidence>
<evidence type="ECO:0000313" key="2">
    <source>
        <dbReference type="EMBL" id="QUC20339.1"/>
    </source>
</evidence>
<dbReference type="OrthoDB" id="5415741at2759"/>
<gene>
    <name evidence="2" type="ORF">UV8b_04580</name>
</gene>
<proteinExistence type="predicted"/>
<dbReference type="AlphaFoldDB" id="A0A8E5HSG6"/>
<dbReference type="EMBL" id="CP072756">
    <property type="protein sequence ID" value="QUC20339.1"/>
    <property type="molecule type" value="Genomic_DNA"/>
</dbReference>
<feature type="region of interest" description="Disordered" evidence="1">
    <location>
        <begin position="37"/>
        <end position="59"/>
    </location>
</feature>
<name>A0A8E5HSG6_USTVR</name>
<evidence type="ECO:0000313" key="3">
    <source>
        <dbReference type="Proteomes" id="UP000027002"/>
    </source>
</evidence>
<feature type="region of interest" description="Disordered" evidence="1">
    <location>
        <begin position="118"/>
        <end position="138"/>
    </location>
</feature>
<organism evidence="2 3">
    <name type="scientific">Ustilaginoidea virens</name>
    <name type="common">Rice false smut fungus</name>
    <name type="synonym">Villosiclava virens</name>
    <dbReference type="NCBI Taxonomy" id="1159556"/>
    <lineage>
        <taxon>Eukaryota</taxon>
        <taxon>Fungi</taxon>
        <taxon>Dikarya</taxon>
        <taxon>Ascomycota</taxon>
        <taxon>Pezizomycotina</taxon>
        <taxon>Sordariomycetes</taxon>
        <taxon>Hypocreomycetidae</taxon>
        <taxon>Hypocreales</taxon>
        <taxon>Clavicipitaceae</taxon>
        <taxon>Ustilaginoidea</taxon>
    </lineage>
</organism>